<evidence type="ECO:0000313" key="8">
    <source>
        <dbReference type="EMBL" id="CAH1111700.1"/>
    </source>
</evidence>
<accession>A0A9P0D5D2</accession>
<evidence type="ECO:0000259" key="7">
    <source>
        <dbReference type="Pfam" id="PF13873"/>
    </source>
</evidence>
<feature type="domain" description="Myb/SANT-like DNA-binding" evidence="7">
    <location>
        <begin position="10"/>
        <end position="88"/>
    </location>
</feature>
<evidence type="ECO:0000256" key="5">
    <source>
        <dbReference type="ARBA" id="ARBA00025466"/>
    </source>
</evidence>
<reference evidence="8" key="1">
    <citation type="submission" date="2022-01" db="EMBL/GenBank/DDBJ databases">
        <authorList>
            <person name="King R."/>
        </authorList>
    </citation>
    <scope>NUCLEOTIDE SEQUENCE</scope>
</reference>
<dbReference type="Pfam" id="PF13873">
    <property type="entry name" value="Myb_DNA-bind_5"/>
    <property type="match status" value="1"/>
</dbReference>
<dbReference type="Proteomes" id="UP001153636">
    <property type="component" value="Chromosome 6"/>
</dbReference>
<dbReference type="AlphaFoldDB" id="A0A9P0D5D2"/>
<dbReference type="InterPro" id="IPR028002">
    <property type="entry name" value="Myb_DNA-bind_5"/>
</dbReference>
<evidence type="ECO:0000256" key="4">
    <source>
        <dbReference type="ARBA" id="ARBA00023163"/>
    </source>
</evidence>
<proteinExistence type="predicted"/>
<evidence type="ECO:0000256" key="1">
    <source>
        <dbReference type="ARBA" id="ARBA00011764"/>
    </source>
</evidence>
<comment type="subunit">
    <text evidence="1">Self-associates forming complexes of several hundred monomers.</text>
</comment>
<keyword evidence="9" id="KW-1185">Reference proteome</keyword>
<dbReference type="EMBL" id="OV651818">
    <property type="protein sequence ID" value="CAH1111700.1"/>
    <property type="molecule type" value="Genomic_DNA"/>
</dbReference>
<comment type="function">
    <text evidence="5">Involved in transvection phenomena (= synapsis-dependent gene expression), where the synaptic pairing of chromosomes carrying genes with which zeste interacts influences the expression of these genes. Zeste binds to DNA and stimulates transcription from a nearby promoter.</text>
</comment>
<evidence type="ECO:0000313" key="9">
    <source>
        <dbReference type="Proteomes" id="UP001153636"/>
    </source>
</evidence>
<dbReference type="OrthoDB" id="6134189at2759"/>
<dbReference type="PANTHER" id="PTHR21411:SF0">
    <property type="entry name" value="REGULATORY PROTEIN ZESTE"/>
    <property type="match status" value="1"/>
</dbReference>
<keyword evidence="4" id="KW-0804">Transcription</keyword>
<protein>
    <recommendedName>
        <fullName evidence="2">Regulatory protein zeste</fullName>
    </recommendedName>
</protein>
<evidence type="ECO:0000256" key="6">
    <source>
        <dbReference type="SAM" id="MobiDB-lite"/>
    </source>
</evidence>
<organism evidence="8 9">
    <name type="scientific">Psylliodes chrysocephalus</name>
    <dbReference type="NCBI Taxonomy" id="3402493"/>
    <lineage>
        <taxon>Eukaryota</taxon>
        <taxon>Metazoa</taxon>
        <taxon>Ecdysozoa</taxon>
        <taxon>Arthropoda</taxon>
        <taxon>Hexapoda</taxon>
        <taxon>Insecta</taxon>
        <taxon>Pterygota</taxon>
        <taxon>Neoptera</taxon>
        <taxon>Endopterygota</taxon>
        <taxon>Coleoptera</taxon>
        <taxon>Polyphaga</taxon>
        <taxon>Cucujiformia</taxon>
        <taxon>Chrysomeloidea</taxon>
        <taxon>Chrysomelidae</taxon>
        <taxon>Galerucinae</taxon>
        <taxon>Alticini</taxon>
        <taxon>Psylliodes</taxon>
    </lineage>
</organism>
<dbReference type="PANTHER" id="PTHR21411">
    <property type="entry name" value="APONTIC"/>
    <property type="match status" value="1"/>
</dbReference>
<evidence type="ECO:0000256" key="2">
    <source>
        <dbReference type="ARBA" id="ARBA00016807"/>
    </source>
</evidence>
<sequence>MDVSRQKRIRGPNYTQTEKDLLISIVAKYKNVLENKRTDAVMIYDKDAAWDKVSREFNAIIPSCTKRSVESLRKFYENKKKDMRKRTANERMELMRTEGGPPPPNKRAQARMNCFYP</sequence>
<name>A0A9P0D5D2_9CUCU</name>
<gene>
    <name evidence="8" type="ORF">PSYICH_LOCUS12472</name>
</gene>
<evidence type="ECO:0000256" key="3">
    <source>
        <dbReference type="ARBA" id="ARBA00023015"/>
    </source>
</evidence>
<keyword evidence="3" id="KW-0805">Transcription regulation</keyword>
<feature type="region of interest" description="Disordered" evidence="6">
    <location>
        <begin position="93"/>
        <end position="117"/>
    </location>
</feature>